<dbReference type="EMBL" id="CAADFO010000004">
    <property type="protein sequence ID" value="VFK23276.1"/>
    <property type="molecule type" value="Genomic_DNA"/>
</dbReference>
<dbReference type="NCBIfam" id="TIGR01730">
    <property type="entry name" value="RND_mfp"/>
    <property type="match status" value="1"/>
</dbReference>
<evidence type="ECO:0000256" key="1">
    <source>
        <dbReference type="ARBA" id="ARBA00009477"/>
    </source>
</evidence>
<reference evidence="4" key="1">
    <citation type="submission" date="2019-02" db="EMBL/GenBank/DDBJ databases">
        <authorList>
            <person name="Gruber-Vodicka R. H."/>
            <person name="Seah K. B. B."/>
        </authorList>
    </citation>
    <scope>NUCLEOTIDE SEQUENCE</scope>
    <source>
        <strain evidence="4">BECK_BZ197</strain>
        <strain evidence="6">BECK_BZ198</strain>
        <strain evidence="5">BECK_BZ199</strain>
    </source>
</reference>
<dbReference type="InterPro" id="IPR058625">
    <property type="entry name" value="MdtA-like_BSH"/>
</dbReference>
<name>A0A450X1V6_9GAMM</name>
<dbReference type="SUPFAM" id="SSF111369">
    <property type="entry name" value="HlyD-like secretion proteins"/>
    <property type="match status" value="1"/>
</dbReference>
<protein>
    <submittedName>
        <fullName evidence="4">RND family efflux transporter, MFP subunit</fullName>
    </submittedName>
</protein>
<dbReference type="AlphaFoldDB" id="A0A450X1V6"/>
<evidence type="ECO:0000313" key="5">
    <source>
        <dbReference type="EMBL" id="VFK28402.1"/>
    </source>
</evidence>
<accession>A0A450X1V6</accession>
<dbReference type="InterPro" id="IPR006143">
    <property type="entry name" value="RND_pump_MFP"/>
</dbReference>
<evidence type="ECO:0000256" key="2">
    <source>
        <dbReference type="SAM" id="Coils"/>
    </source>
</evidence>
<dbReference type="GO" id="GO:1990281">
    <property type="term" value="C:efflux pump complex"/>
    <property type="evidence" value="ECO:0007669"/>
    <property type="project" value="TreeGrafter"/>
</dbReference>
<evidence type="ECO:0000259" key="3">
    <source>
        <dbReference type="Pfam" id="PF25917"/>
    </source>
</evidence>
<dbReference type="EMBL" id="CAADGH010000002">
    <property type="protein sequence ID" value="VFK74238.1"/>
    <property type="molecule type" value="Genomic_DNA"/>
</dbReference>
<dbReference type="Gene3D" id="1.10.287.470">
    <property type="entry name" value="Helix hairpin bin"/>
    <property type="match status" value="1"/>
</dbReference>
<feature type="domain" description="Multidrug resistance protein MdtA-like barrel-sandwich hybrid" evidence="3">
    <location>
        <begin position="69"/>
        <end position="207"/>
    </location>
</feature>
<dbReference type="EMBL" id="CAADFQ010000006">
    <property type="protein sequence ID" value="VFK28402.1"/>
    <property type="molecule type" value="Genomic_DNA"/>
</dbReference>
<sequence>MKPIKLLTPLIVLVVSAVIGWRLIATAPEANRRTPEPLVPTVEVTPLRSQDYTVMIASRGTVSPQTQSTLVAEVSGRIITVSPQFRAGGFFEKNDVLLTIDPRDYENTVTIMRAELTQARSTLKEEEARASRARADWKRLGGADRPGDLVLRKPQLATQQATVTAAKARLRQAELDLERTRILAPYAGRILEKLVDVGQHVSPGAMLAALYAVDYAEIRLPLTDEQLVFLTLPEEYREPAPSASTRHDSQEKGPVVTVSIRIGGHDYHWTGVIVRSEGAIDTETRQLFVVAQIENPYARRDNRPPLKVGRFVKAKIRGRTLRGVFVVPARAVRVGNEVWLVDGEKRLERRRVEVLWREAKHVVIGEGLREEESLVVTPLPYGISGTVVKVVAPNGN</sequence>
<dbReference type="Pfam" id="PF25917">
    <property type="entry name" value="BSH_RND"/>
    <property type="match status" value="1"/>
</dbReference>
<evidence type="ECO:0000313" key="6">
    <source>
        <dbReference type="EMBL" id="VFK74238.1"/>
    </source>
</evidence>
<dbReference type="Gene3D" id="2.40.420.20">
    <property type="match status" value="1"/>
</dbReference>
<dbReference type="GO" id="GO:0015562">
    <property type="term" value="F:efflux transmembrane transporter activity"/>
    <property type="evidence" value="ECO:0007669"/>
    <property type="project" value="TreeGrafter"/>
</dbReference>
<feature type="coiled-coil region" evidence="2">
    <location>
        <begin position="109"/>
        <end position="183"/>
    </location>
</feature>
<evidence type="ECO:0000313" key="4">
    <source>
        <dbReference type="EMBL" id="VFK23276.1"/>
    </source>
</evidence>
<organism evidence="4">
    <name type="scientific">Candidatus Kentrum sp. MB</name>
    <dbReference type="NCBI Taxonomy" id="2138164"/>
    <lineage>
        <taxon>Bacteria</taxon>
        <taxon>Pseudomonadati</taxon>
        <taxon>Pseudomonadota</taxon>
        <taxon>Gammaproteobacteria</taxon>
        <taxon>Candidatus Kentrum</taxon>
    </lineage>
</organism>
<comment type="similarity">
    <text evidence="1">Belongs to the membrane fusion protein (MFP) (TC 8.A.1) family.</text>
</comment>
<proteinExistence type="inferred from homology"/>
<gene>
    <name evidence="4" type="ORF">BECKMB1821G_GA0114241_100443</name>
    <name evidence="6" type="ORF">BECKMB1821H_GA0114242_100259</name>
    <name evidence="5" type="ORF">BECKMB1821I_GA0114274_100641</name>
</gene>
<keyword evidence="2" id="KW-0175">Coiled coil</keyword>
<dbReference type="Gene3D" id="2.40.30.170">
    <property type="match status" value="1"/>
</dbReference>
<dbReference type="Gene3D" id="2.40.50.100">
    <property type="match status" value="1"/>
</dbReference>
<dbReference type="PANTHER" id="PTHR30469:SF12">
    <property type="entry name" value="MULTIDRUG RESISTANCE PROTEIN MDTA"/>
    <property type="match status" value="1"/>
</dbReference>
<dbReference type="PANTHER" id="PTHR30469">
    <property type="entry name" value="MULTIDRUG RESISTANCE PROTEIN MDTA"/>
    <property type="match status" value="1"/>
</dbReference>